<dbReference type="Pfam" id="PF00248">
    <property type="entry name" value="Aldo_ket_red"/>
    <property type="match status" value="1"/>
</dbReference>
<keyword evidence="1" id="KW-0560">Oxidoreductase</keyword>
<dbReference type="SUPFAM" id="SSF51430">
    <property type="entry name" value="NAD(P)-linked oxidoreductase"/>
    <property type="match status" value="1"/>
</dbReference>
<dbReference type="CDD" id="cd19087">
    <property type="entry name" value="AKR_AKR12A1_B1_C1"/>
    <property type="match status" value="1"/>
</dbReference>
<dbReference type="GO" id="GO:0005829">
    <property type="term" value="C:cytosol"/>
    <property type="evidence" value="ECO:0007669"/>
    <property type="project" value="TreeGrafter"/>
</dbReference>
<reference evidence="3 4" key="1">
    <citation type="submission" date="2019-01" db="EMBL/GenBank/DDBJ databases">
        <title>Draft genome sequence of Dictyobacter sp. Uno17.</title>
        <authorList>
            <person name="Wang C.M."/>
            <person name="Zheng Y."/>
            <person name="Sakai Y."/>
            <person name="Abe K."/>
            <person name="Yokota A."/>
            <person name="Yabe S."/>
        </authorList>
    </citation>
    <scope>NUCLEOTIDE SEQUENCE [LARGE SCALE GENOMIC DNA]</scope>
    <source>
        <strain evidence="3 4">Uno17</strain>
    </source>
</reference>
<keyword evidence="4" id="KW-1185">Reference proteome</keyword>
<dbReference type="PANTHER" id="PTHR43364:SF4">
    <property type="entry name" value="NAD(P)-LINKED OXIDOREDUCTASE SUPERFAMILY PROTEIN"/>
    <property type="match status" value="1"/>
</dbReference>
<dbReference type="RefSeq" id="WP_149404446.1">
    <property type="nucleotide sequence ID" value="NZ_BIXY01000128.1"/>
</dbReference>
<gene>
    <name evidence="3" type="ORF">KDI_51880</name>
</gene>
<protein>
    <submittedName>
        <fullName evidence="3">Oxidoreductase</fullName>
    </submittedName>
</protein>
<dbReference type="InterPro" id="IPR036812">
    <property type="entry name" value="NAD(P)_OxRdtase_dom_sf"/>
</dbReference>
<accession>A0A5A5TL07</accession>
<evidence type="ECO:0000259" key="2">
    <source>
        <dbReference type="Pfam" id="PF00248"/>
    </source>
</evidence>
<name>A0A5A5TL07_9CHLR</name>
<organism evidence="3 4">
    <name type="scientific">Dictyobacter arantiisoli</name>
    <dbReference type="NCBI Taxonomy" id="2014874"/>
    <lineage>
        <taxon>Bacteria</taxon>
        <taxon>Bacillati</taxon>
        <taxon>Chloroflexota</taxon>
        <taxon>Ktedonobacteria</taxon>
        <taxon>Ktedonobacterales</taxon>
        <taxon>Dictyobacteraceae</taxon>
        <taxon>Dictyobacter</taxon>
    </lineage>
</organism>
<dbReference type="InterPro" id="IPR050523">
    <property type="entry name" value="AKR_Detox_Biosynth"/>
</dbReference>
<dbReference type="Proteomes" id="UP000322530">
    <property type="component" value="Unassembled WGS sequence"/>
</dbReference>
<dbReference type="Gene3D" id="3.20.20.100">
    <property type="entry name" value="NADP-dependent oxidoreductase domain"/>
    <property type="match status" value="1"/>
</dbReference>
<feature type="domain" description="NADP-dependent oxidoreductase" evidence="2">
    <location>
        <begin position="15"/>
        <end position="322"/>
    </location>
</feature>
<dbReference type="OrthoDB" id="9773828at2"/>
<dbReference type="PANTHER" id="PTHR43364">
    <property type="entry name" value="NADH-SPECIFIC METHYLGLYOXAL REDUCTASE-RELATED"/>
    <property type="match status" value="1"/>
</dbReference>
<dbReference type="GO" id="GO:0016491">
    <property type="term" value="F:oxidoreductase activity"/>
    <property type="evidence" value="ECO:0007669"/>
    <property type="project" value="UniProtKB-KW"/>
</dbReference>
<dbReference type="InterPro" id="IPR023210">
    <property type="entry name" value="NADP_OxRdtase_dom"/>
</dbReference>
<dbReference type="EMBL" id="BIXY01000128">
    <property type="protein sequence ID" value="GCF11624.1"/>
    <property type="molecule type" value="Genomic_DNA"/>
</dbReference>
<dbReference type="AlphaFoldDB" id="A0A5A5TL07"/>
<comment type="caution">
    <text evidence="3">The sequence shown here is derived from an EMBL/GenBank/DDBJ whole genome shotgun (WGS) entry which is preliminary data.</text>
</comment>
<proteinExistence type="predicted"/>
<evidence type="ECO:0000313" key="4">
    <source>
        <dbReference type="Proteomes" id="UP000322530"/>
    </source>
</evidence>
<dbReference type="FunFam" id="3.20.20.100:FF:000004">
    <property type="entry name" value="Oxidoreductase, aldo/keto reductase"/>
    <property type="match status" value="1"/>
</dbReference>
<evidence type="ECO:0000313" key="3">
    <source>
        <dbReference type="EMBL" id="GCF11624.1"/>
    </source>
</evidence>
<evidence type="ECO:0000256" key="1">
    <source>
        <dbReference type="ARBA" id="ARBA00023002"/>
    </source>
</evidence>
<sequence length="336" mass="37937">MDITSLGRTGLKVSRICLGTATFGNQANEAASFSLMDAADQAGVNFFDTADVYPFDADLENVGKTEEIVGNWLRERKARDRIVLATKCYSKIGPGPNDEGLSRRHILAACEQSLRRLKTDYIDLYQVHAFDPTTPIEETLRALDDLVHAGKVRYIGCSNFPAWRLADALWTSKLLNLARFESVQPRYNMLFRMVEDELIPLSQAHNVGVIVYNPLAAGMLTGRYRQTRTLEQDTRFTLKNSGGMYQRRYWHDPMFEAVDRLAGIVEPRGKKLVEVALAWVLAQPGITCAILGASKLEQFAESLRGATVSLDEEERKICDDLWYTMPRERDPLLARR</sequence>